<gene>
    <name evidence="1" type="ORF">OCTVUL_1B022791</name>
</gene>
<accession>A0AA36ATH6</accession>
<reference evidence="1" key="1">
    <citation type="submission" date="2023-08" db="EMBL/GenBank/DDBJ databases">
        <authorList>
            <person name="Alioto T."/>
            <person name="Alioto T."/>
            <person name="Gomez Garrido J."/>
        </authorList>
    </citation>
    <scope>NUCLEOTIDE SEQUENCE</scope>
</reference>
<protein>
    <submittedName>
        <fullName evidence="1">Uncharacterized protein</fullName>
    </submittedName>
</protein>
<keyword evidence="2" id="KW-1185">Reference proteome</keyword>
<name>A0AA36ATH6_OCTVU</name>
<evidence type="ECO:0000313" key="2">
    <source>
        <dbReference type="Proteomes" id="UP001162480"/>
    </source>
</evidence>
<dbReference type="Proteomes" id="UP001162480">
    <property type="component" value="Chromosome 4"/>
</dbReference>
<dbReference type="EMBL" id="OX597817">
    <property type="protein sequence ID" value="CAI9721256.1"/>
    <property type="molecule type" value="Genomic_DNA"/>
</dbReference>
<evidence type="ECO:0000313" key="1">
    <source>
        <dbReference type="EMBL" id="CAI9721256.1"/>
    </source>
</evidence>
<dbReference type="AlphaFoldDB" id="A0AA36ATH6"/>
<organism evidence="1 2">
    <name type="scientific">Octopus vulgaris</name>
    <name type="common">Common octopus</name>
    <dbReference type="NCBI Taxonomy" id="6645"/>
    <lineage>
        <taxon>Eukaryota</taxon>
        <taxon>Metazoa</taxon>
        <taxon>Spiralia</taxon>
        <taxon>Lophotrochozoa</taxon>
        <taxon>Mollusca</taxon>
        <taxon>Cephalopoda</taxon>
        <taxon>Coleoidea</taxon>
        <taxon>Octopodiformes</taxon>
        <taxon>Octopoda</taxon>
        <taxon>Incirrata</taxon>
        <taxon>Octopodidae</taxon>
        <taxon>Octopus</taxon>
    </lineage>
</organism>
<sequence>MCVVLCIASSAVRESEAGASVAGVVAVADVDDVAEVVVVVTGVAVDVGVGDFPLFIGFAVLVDDETVVVGVGAAIVTGRCLVVVFAEAFGNLVLAYQAITWH</sequence>
<proteinExistence type="predicted"/>